<evidence type="ECO:0000313" key="1">
    <source>
        <dbReference type="EMBL" id="MPC72850.1"/>
    </source>
</evidence>
<organism evidence="1 2">
    <name type="scientific">Portunus trituberculatus</name>
    <name type="common">Swimming crab</name>
    <name type="synonym">Neptunus trituberculatus</name>
    <dbReference type="NCBI Taxonomy" id="210409"/>
    <lineage>
        <taxon>Eukaryota</taxon>
        <taxon>Metazoa</taxon>
        <taxon>Ecdysozoa</taxon>
        <taxon>Arthropoda</taxon>
        <taxon>Crustacea</taxon>
        <taxon>Multicrustacea</taxon>
        <taxon>Malacostraca</taxon>
        <taxon>Eumalacostraca</taxon>
        <taxon>Eucarida</taxon>
        <taxon>Decapoda</taxon>
        <taxon>Pleocyemata</taxon>
        <taxon>Brachyura</taxon>
        <taxon>Eubrachyura</taxon>
        <taxon>Portunoidea</taxon>
        <taxon>Portunidae</taxon>
        <taxon>Portuninae</taxon>
        <taxon>Portunus</taxon>
    </lineage>
</organism>
<dbReference type="AlphaFoldDB" id="A0A5B7HK91"/>
<keyword evidence="2" id="KW-1185">Reference proteome</keyword>
<accession>A0A5B7HK91</accession>
<protein>
    <submittedName>
        <fullName evidence="1">Uncharacterized protein</fullName>
    </submittedName>
</protein>
<dbReference type="EMBL" id="VSRR010035544">
    <property type="protein sequence ID" value="MPC72850.1"/>
    <property type="molecule type" value="Genomic_DNA"/>
</dbReference>
<comment type="caution">
    <text evidence="1">The sequence shown here is derived from an EMBL/GenBank/DDBJ whole genome shotgun (WGS) entry which is preliminary data.</text>
</comment>
<evidence type="ECO:0000313" key="2">
    <source>
        <dbReference type="Proteomes" id="UP000324222"/>
    </source>
</evidence>
<reference evidence="1 2" key="1">
    <citation type="submission" date="2019-05" db="EMBL/GenBank/DDBJ databases">
        <title>Another draft genome of Portunus trituberculatus and its Hox gene families provides insights of decapod evolution.</title>
        <authorList>
            <person name="Jeong J.-H."/>
            <person name="Song I."/>
            <person name="Kim S."/>
            <person name="Choi T."/>
            <person name="Kim D."/>
            <person name="Ryu S."/>
            <person name="Kim W."/>
        </authorList>
    </citation>
    <scope>NUCLEOTIDE SEQUENCE [LARGE SCALE GENOMIC DNA]</scope>
    <source>
        <tissue evidence="1">Muscle</tissue>
    </source>
</reference>
<proteinExistence type="predicted"/>
<sequence>MAVSRMQATLSSHRTPAAALMSLSRMDEADRDEAMSNTTHTNTSTCRCLARHNFRKRSSQPPSPLMRSALHYKLFPHLFQHCSQATMGYHALMQYQARTTTVTTLCVSHRRGIYTGLGYSGVDPSLSRQLTVPPRTTAHRPLPQPRPVAAFALLRLSHRPASPT</sequence>
<dbReference type="Proteomes" id="UP000324222">
    <property type="component" value="Unassembled WGS sequence"/>
</dbReference>
<name>A0A5B7HK91_PORTR</name>
<gene>
    <name evidence="1" type="ORF">E2C01_067165</name>
</gene>